<accession>A0A4Y2XB07</accession>
<reference evidence="1 2" key="1">
    <citation type="journal article" date="2019" name="Sci. Rep.">
        <title>Orb-weaving spider Araneus ventricosus genome elucidates the spidroin gene catalogue.</title>
        <authorList>
            <person name="Kono N."/>
            <person name="Nakamura H."/>
            <person name="Ohtoshi R."/>
            <person name="Moran D.A.P."/>
            <person name="Shinohara A."/>
            <person name="Yoshida Y."/>
            <person name="Fujiwara M."/>
            <person name="Mori M."/>
            <person name="Tomita M."/>
            <person name="Arakawa K."/>
        </authorList>
    </citation>
    <scope>NUCLEOTIDE SEQUENCE [LARGE SCALE GENOMIC DNA]</scope>
</reference>
<comment type="caution">
    <text evidence="1">The sequence shown here is derived from an EMBL/GenBank/DDBJ whole genome shotgun (WGS) entry which is preliminary data.</text>
</comment>
<protein>
    <recommendedName>
        <fullName evidence="3">SOCS box domain-containing protein</fullName>
    </recommendedName>
</protein>
<feature type="non-terminal residue" evidence="1">
    <location>
        <position position="284"/>
    </location>
</feature>
<dbReference type="EMBL" id="BGPR01073556">
    <property type="protein sequence ID" value="GBO46100.1"/>
    <property type="molecule type" value="Genomic_DNA"/>
</dbReference>
<proteinExistence type="predicted"/>
<evidence type="ECO:0000313" key="2">
    <source>
        <dbReference type="Proteomes" id="UP000499080"/>
    </source>
</evidence>
<dbReference type="OrthoDB" id="6411356at2759"/>
<evidence type="ECO:0008006" key="3">
    <source>
        <dbReference type="Google" id="ProtNLM"/>
    </source>
</evidence>
<evidence type="ECO:0000313" key="1">
    <source>
        <dbReference type="EMBL" id="GBO46100.1"/>
    </source>
</evidence>
<keyword evidence="2" id="KW-1185">Reference proteome</keyword>
<organism evidence="1 2">
    <name type="scientific">Araneus ventricosus</name>
    <name type="common">Orbweaver spider</name>
    <name type="synonym">Epeira ventricosa</name>
    <dbReference type="NCBI Taxonomy" id="182803"/>
    <lineage>
        <taxon>Eukaryota</taxon>
        <taxon>Metazoa</taxon>
        <taxon>Ecdysozoa</taxon>
        <taxon>Arthropoda</taxon>
        <taxon>Chelicerata</taxon>
        <taxon>Arachnida</taxon>
        <taxon>Araneae</taxon>
        <taxon>Araneomorphae</taxon>
        <taxon>Entelegynae</taxon>
        <taxon>Araneoidea</taxon>
        <taxon>Araneidae</taxon>
        <taxon>Araneus</taxon>
    </lineage>
</organism>
<name>A0A4Y2XB07_ARAVE</name>
<dbReference type="AlphaFoldDB" id="A0A4Y2XB07"/>
<dbReference type="Proteomes" id="UP000499080">
    <property type="component" value="Unassembled WGS sequence"/>
</dbReference>
<gene>
    <name evidence="1" type="ORF">AVEN_48460_1</name>
</gene>
<sequence length="284" mass="33339">MALETFSTTLEHRLISLKTAADVVRFSFIVQKSISCLDLRLYQNSRVSNYFETLCDCCGSNRFRNFMNVNSEEKCRKFLTPSRRLLYTLHLDLPKGREYSLMENVPKSVRCSIHSSSSHIGKITPTCRFYISILSSFIEEALKINTPKLKILKWILKFPFTKVPLLARLRPRIANKFIGCFYPEITDSALFKDFIMQFHIIIWLIEHEEPAILEHLLYHARRIGRKDLEEGKLPIEAFLGICVYHFYFSNIGPVLKYINFPRFTSANYRIYLYEISLRRPALTK</sequence>